<feature type="transmembrane region" description="Helical" evidence="1">
    <location>
        <begin position="88"/>
        <end position="113"/>
    </location>
</feature>
<organism evidence="2 3">
    <name type="scientific">Amphibalanus amphitrite</name>
    <name type="common">Striped barnacle</name>
    <name type="synonym">Balanus amphitrite</name>
    <dbReference type="NCBI Taxonomy" id="1232801"/>
    <lineage>
        <taxon>Eukaryota</taxon>
        <taxon>Metazoa</taxon>
        <taxon>Ecdysozoa</taxon>
        <taxon>Arthropoda</taxon>
        <taxon>Crustacea</taxon>
        <taxon>Multicrustacea</taxon>
        <taxon>Cirripedia</taxon>
        <taxon>Thoracica</taxon>
        <taxon>Thoracicalcarea</taxon>
        <taxon>Balanomorpha</taxon>
        <taxon>Balanoidea</taxon>
        <taxon>Balanidae</taxon>
        <taxon>Amphibalaninae</taxon>
        <taxon>Amphibalanus</taxon>
    </lineage>
</organism>
<comment type="caution">
    <text evidence="2">The sequence shown here is derived from an EMBL/GenBank/DDBJ whole genome shotgun (WGS) entry which is preliminary data.</text>
</comment>
<keyword evidence="3" id="KW-1185">Reference proteome</keyword>
<gene>
    <name evidence="2" type="ORF">FJT64_011348</name>
</gene>
<proteinExistence type="predicted"/>
<protein>
    <submittedName>
        <fullName evidence="2">Uncharacterized protein</fullName>
    </submittedName>
</protein>
<name>A0A6A4VJ05_AMPAM</name>
<dbReference type="Proteomes" id="UP000440578">
    <property type="component" value="Unassembled WGS sequence"/>
</dbReference>
<feature type="transmembrane region" description="Helical" evidence="1">
    <location>
        <begin position="119"/>
        <end position="142"/>
    </location>
</feature>
<keyword evidence="1" id="KW-1133">Transmembrane helix</keyword>
<keyword evidence="1" id="KW-0472">Membrane</keyword>
<evidence type="ECO:0000256" key="1">
    <source>
        <dbReference type="SAM" id="Phobius"/>
    </source>
</evidence>
<dbReference type="EMBL" id="VIIS01001956">
    <property type="protein sequence ID" value="KAF0290422.1"/>
    <property type="molecule type" value="Genomic_DNA"/>
</dbReference>
<sequence>MKKVDNTVANNTCDNVFFTKSSSYAKSIPLHGVNSLQPERARLPGCDRQVSAAGCWTPDRQPALGRCPCGRDVPVVRHVSRRDPVSNITLAVGVALLLCGLATALLGVYGYLLKGSSQFYIGSAAISGTVVFWTGVSGILTARRFGSNTVVRGFLAISTLGLLASIGLIIIGHLGARRHSGLLVDVLGGGQVCLGVINVILLVIGMVASACCRMTPRELEQRRRLYLNGAPLYS</sequence>
<evidence type="ECO:0000313" key="3">
    <source>
        <dbReference type="Proteomes" id="UP000440578"/>
    </source>
</evidence>
<dbReference type="AlphaFoldDB" id="A0A6A4VJ05"/>
<feature type="transmembrane region" description="Helical" evidence="1">
    <location>
        <begin position="196"/>
        <end position="215"/>
    </location>
</feature>
<reference evidence="2 3" key="1">
    <citation type="submission" date="2019-07" db="EMBL/GenBank/DDBJ databases">
        <title>Draft genome assembly of a fouling barnacle, Amphibalanus amphitrite (Darwin, 1854): The first reference genome for Thecostraca.</title>
        <authorList>
            <person name="Kim W."/>
        </authorList>
    </citation>
    <scope>NUCLEOTIDE SEQUENCE [LARGE SCALE GENOMIC DNA]</scope>
    <source>
        <strain evidence="2">SNU_AA5</strain>
        <tissue evidence="2">Soma without cirri and trophi</tissue>
    </source>
</reference>
<accession>A0A6A4VJ05</accession>
<evidence type="ECO:0000313" key="2">
    <source>
        <dbReference type="EMBL" id="KAF0290422.1"/>
    </source>
</evidence>
<feature type="transmembrane region" description="Helical" evidence="1">
    <location>
        <begin position="154"/>
        <end position="176"/>
    </location>
</feature>
<keyword evidence="1" id="KW-0812">Transmembrane</keyword>